<feature type="signal peptide" evidence="1">
    <location>
        <begin position="1"/>
        <end position="18"/>
    </location>
</feature>
<organism evidence="2 3">
    <name type="scientific">Neolamprologus brichardi</name>
    <name type="common">Fairy cichlid</name>
    <name type="synonym">Lamprologus brichardi</name>
    <dbReference type="NCBI Taxonomy" id="32507"/>
    <lineage>
        <taxon>Eukaryota</taxon>
        <taxon>Metazoa</taxon>
        <taxon>Chordata</taxon>
        <taxon>Craniata</taxon>
        <taxon>Vertebrata</taxon>
        <taxon>Euteleostomi</taxon>
        <taxon>Actinopterygii</taxon>
        <taxon>Neopterygii</taxon>
        <taxon>Teleostei</taxon>
        <taxon>Neoteleostei</taxon>
        <taxon>Acanthomorphata</taxon>
        <taxon>Ovalentaria</taxon>
        <taxon>Cichlomorphae</taxon>
        <taxon>Cichliformes</taxon>
        <taxon>Cichlidae</taxon>
        <taxon>African cichlids</taxon>
        <taxon>Pseudocrenilabrinae</taxon>
        <taxon>Lamprologini</taxon>
        <taxon>Neolamprologus</taxon>
    </lineage>
</organism>
<reference evidence="2" key="2">
    <citation type="submission" date="2025-09" db="UniProtKB">
        <authorList>
            <consortium name="Ensembl"/>
        </authorList>
    </citation>
    <scope>IDENTIFICATION</scope>
</reference>
<evidence type="ECO:0000313" key="3">
    <source>
        <dbReference type="Proteomes" id="UP000261580"/>
    </source>
</evidence>
<keyword evidence="1" id="KW-0732">Signal</keyword>
<feature type="chain" id="PRO_5018772203" description="Secreted protein" evidence="1">
    <location>
        <begin position="19"/>
        <end position="86"/>
    </location>
</feature>
<dbReference type="Bgee" id="ENSNBRG00000009208">
    <property type="expression patterns" value="Expressed in brain and 1 other cell type or tissue"/>
</dbReference>
<proteinExistence type="predicted"/>
<accession>A0A3Q4GWY4</accession>
<keyword evidence="3" id="KW-1185">Reference proteome</keyword>
<dbReference type="Ensembl" id="ENSNBRT00000012146.1">
    <property type="protein sequence ID" value="ENSNBRP00000011813.1"/>
    <property type="gene ID" value="ENSNBRG00000009208.1"/>
</dbReference>
<evidence type="ECO:0000256" key="1">
    <source>
        <dbReference type="SAM" id="SignalP"/>
    </source>
</evidence>
<dbReference type="Proteomes" id="UP000261580">
    <property type="component" value="Unassembled WGS sequence"/>
</dbReference>
<evidence type="ECO:0008006" key="4">
    <source>
        <dbReference type="Google" id="ProtNLM"/>
    </source>
</evidence>
<sequence length="86" mass="9366">CCFCCCLCVYVCMHACMTLCVLCTHVSLKLSFSFPTIYSSTHASCSPGNDWLFGLVSQLHAYMFSSLPSLSFSLFQACTASHSSTP</sequence>
<dbReference type="AlphaFoldDB" id="A0A3Q4GWY4"/>
<evidence type="ECO:0000313" key="2">
    <source>
        <dbReference type="Ensembl" id="ENSNBRP00000011813.1"/>
    </source>
</evidence>
<protein>
    <recommendedName>
        <fullName evidence="4">Secreted protein</fullName>
    </recommendedName>
</protein>
<reference evidence="2" key="1">
    <citation type="submission" date="2025-08" db="UniProtKB">
        <authorList>
            <consortium name="Ensembl"/>
        </authorList>
    </citation>
    <scope>IDENTIFICATION</scope>
</reference>
<name>A0A3Q4GWY4_NEOBR</name>